<gene>
    <name evidence="2" type="ORF">BN8_p06787</name>
</gene>
<proteinExistence type="predicted"/>
<dbReference type="RefSeq" id="WP_015056929.1">
    <property type="nucleotide sequence ID" value="NC_019017.1"/>
</dbReference>
<evidence type="ECO:0000313" key="2">
    <source>
        <dbReference type="EMBL" id="CCH57594.1"/>
    </source>
</evidence>
<keyword evidence="2" id="KW-0614">Plasmid</keyword>
<geneLocation type="plasmid" evidence="2 3">
    <name>pFLIM01</name>
</geneLocation>
<keyword evidence="1" id="KW-0812">Transmembrane</keyword>
<protein>
    <submittedName>
        <fullName evidence="2">Uncharacterized protein</fullName>
    </submittedName>
</protein>
<dbReference type="EMBL" id="HE805916">
    <property type="protein sequence ID" value="CCH57594.1"/>
    <property type="molecule type" value="Genomic_DNA"/>
</dbReference>
<evidence type="ECO:0000313" key="3">
    <source>
        <dbReference type="Proteomes" id="UP000009309"/>
    </source>
</evidence>
<feature type="transmembrane region" description="Helical" evidence="1">
    <location>
        <begin position="7"/>
        <end position="24"/>
    </location>
</feature>
<name>I2GTZ3_9BACT</name>
<dbReference type="AlphaFoldDB" id="I2GTZ3"/>
<keyword evidence="1" id="KW-0472">Membrane</keyword>
<organism evidence="2 3">
    <name type="scientific">Fibrisoma limi BUZ 3</name>
    <dbReference type="NCBI Taxonomy" id="1185876"/>
    <lineage>
        <taxon>Bacteria</taxon>
        <taxon>Pseudomonadati</taxon>
        <taxon>Bacteroidota</taxon>
        <taxon>Cytophagia</taxon>
        <taxon>Cytophagales</taxon>
        <taxon>Spirosomataceae</taxon>
        <taxon>Fibrisoma</taxon>
    </lineage>
</organism>
<keyword evidence="1" id="KW-1133">Transmembrane helix</keyword>
<accession>I2GTZ3</accession>
<dbReference type="Proteomes" id="UP000009309">
    <property type="component" value="Plasmid pFLIM01"/>
</dbReference>
<evidence type="ECO:0000256" key="1">
    <source>
        <dbReference type="SAM" id="Phobius"/>
    </source>
</evidence>
<sequence>MDYLGLLVKWIIGIVLTGGVSAVFVPLPGWMIFIACGLGIYMVYMNLVRRSANQGAGGYERAQARKKLPGIVTVRQDSIYRNLRK</sequence>
<keyword evidence="3" id="KW-1185">Reference proteome</keyword>
<reference evidence="2 3" key="1">
    <citation type="journal article" date="2012" name="J. Bacteriol.">
        <title>Genome Sequence of the Filamentous Bacterium Fibrisoma limi BUZ 3T.</title>
        <authorList>
            <person name="Filippini M."/>
            <person name="Qi W."/>
            <person name="Jaenicke S."/>
            <person name="Goesmann A."/>
            <person name="Smits T.H."/>
            <person name="Bagheri H.C."/>
        </authorList>
    </citation>
    <scope>NUCLEOTIDE SEQUENCE [LARGE SCALE GENOMIC DNA]</scope>
    <source>
        <strain evidence="3">BUZ 3T</strain>
        <plasmid evidence="2 3">pFLIM01</plasmid>
    </source>
</reference>